<dbReference type="InterPro" id="IPR032341">
    <property type="entry name" value="MITD1_C"/>
</dbReference>
<reference evidence="4 5" key="2">
    <citation type="submission" date="2018-11" db="EMBL/GenBank/DDBJ databases">
        <authorList>
            <consortium name="Pathogen Informatics"/>
        </authorList>
    </citation>
    <scope>NUCLEOTIDE SEQUENCE [LARGE SCALE GENOMIC DNA]</scope>
    <source>
        <strain evidence="4 5">Costa Rica</strain>
    </source>
</reference>
<keyword evidence="2" id="KW-0647">Proteasome</keyword>
<dbReference type="InterPro" id="IPR038113">
    <property type="entry name" value="MITD1_C_sf"/>
</dbReference>
<evidence type="ECO:0000256" key="1">
    <source>
        <dbReference type="ARBA" id="ARBA00005883"/>
    </source>
</evidence>
<protein>
    <submittedName>
        <fullName evidence="6">MIT domain-containing protein</fullName>
    </submittedName>
</protein>
<proteinExistence type="inferred from homology"/>
<dbReference type="OrthoDB" id="6591885at2759"/>
<dbReference type="PANTHER" id="PTHR10660:SF2">
    <property type="entry name" value="LD45860P"/>
    <property type="match status" value="1"/>
</dbReference>
<dbReference type="InterPro" id="IPR036252">
    <property type="entry name" value="Proteasome_activ_sf"/>
</dbReference>
<name>A0A0R3PVG8_ANGCS</name>
<dbReference type="Gene3D" id="1.20.58.80">
    <property type="entry name" value="Phosphotransferase system, lactose/cellobiose-type IIA subunit"/>
    <property type="match status" value="1"/>
</dbReference>
<dbReference type="Pfam" id="PF02252">
    <property type="entry name" value="PA28_C"/>
    <property type="match status" value="1"/>
</dbReference>
<dbReference type="Pfam" id="PF16565">
    <property type="entry name" value="MIT_C"/>
    <property type="match status" value="1"/>
</dbReference>
<comment type="similarity">
    <text evidence="1">Belongs to the PA28 family.</text>
</comment>
<dbReference type="EMBL" id="UYYA01004397">
    <property type="protein sequence ID" value="VDM61614.1"/>
    <property type="molecule type" value="Genomic_DNA"/>
</dbReference>
<evidence type="ECO:0000313" key="6">
    <source>
        <dbReference type="WBParaSite" id="ACOC_0001002801-mRNA-1"/>
    </source>
</evidence>
<evidence type="ECO:0000256" key="2">
    <source>
        <dbReference type="ARBA" id="ARBA00022942"/>
    </source>
</evidence>
<dbReference type="OMA" id="CHETTFN"/>
<reference evidence="6" key="1">
    <citation type="submission" date="2017-02" db="UniProtKB">
        <authorList>
            <consortium name="WormBaseParasite"/>
        </authorList>
    </citation>
    <scope>IDENTIFICATION</scope>
</reference>
<gene>
    <name evidence="4" type="ORF">ACOC_LOCUS10029</name>
</gene>
<dbReference type="AlphaFoldDB" id="A0A0R3PVG8"/>
<dbReference type="InterPro" id="IPR003186">
    <property type="entry name" value="PA28_C"/>
</dbReference>
<dbReference type="GO" id="GO:0005737">
    <property type="term" value="C:cytoplasm"/>
    <property type="evidence" value="ECO:0007669"/>
    <property type="project" value="TreeGrafter"/>
</dbReference>
<dbReference type="InterPro" id="IPR036997">
    <property type="entry name" value="PA28_C_sf"/>
</dbReference>
<evidence type="ECO:0000259" key="3">
    <source>
        <dbReference type="SMART" id="SM00745"/>
    </source>
</evidence>
<dbReference type="PANTHER" id="PTHR10660">
    <property type="entry name" value="PROTEASOME REGULATOR PA28"/>
    <property type="match status" value="1"/>
</dbReference>
<organism evidence="6">
    <name type="scientific">Angiostrongylus costaricensis</name>
    <name type="common">Nematode worm</name>
    <dbReference type="NCBI Taxonomy" id="334426"/>
    <lineage>
        <taxon>Eukaryota</taxon>
        <taxon>Metazoa</taxon>
        <taxon>Ecdysozoa</taxon>
        <taxon>Nematoda</taxon>
        <taxon>Chromadorea</taxon>
        <taxon>Rhabditida</taxon>
        <taxon>Rhabditina</taxon>
        <taxon>Rhabditomorpha</taxon>
        <taxon>Strongyloidea</taxon>
        <taxon>Metastrongylidae</taxon>
        <taxon>Angiostrongylus</taxon>
    </lineage>
</organism>
<dbReference type="GO" id="GO:0008537">
    <property type="term" value="C:proteasome activator complex"/>
    <property type="evidence" value="ECO:0007669"/>
    <property type="project" value="InterPro"/>
</dbReference>
<dbReference type="SUPFAM" id="SSF47216">
    <property type="entry name" value="Proteasome activator"/>
    <property type="match status" value="1"/>
</dbReference>
<dbReference type="GO" id="GO:0061136">
    <property type="term" value="P:regulation of proteasomal protein catabolic process"/>
    <property type="evidence" value="ECO:0007669"/>
    <property type="project" value="TreeGrafter"/>
</dbReference>
<dbReference type="Proteomes" id="UP000267027">
    <property type="component" value="Unassembled WGS sequence"/>
</dbReference>
<dbReference type="WBParaSite" id="ACOC_0001002801-mRNA-1">
    <property type="protein sequence ID" value="ACOC_0001002801-mRNA-1"/>
    <property type="gene ID" value="ACOC_0001002801"/>
</dbReference>
<dbReference type="STRING" id="334426.A0A0R3PVG8"/>
<dbReference type="InterPro" id="IPR007330">
    <property type="entry name" value="MIT_dom"/>
</dbReference>
<feature type="domain" description="MIT" evidence="3">
    <location>
        <begin position="4"/>
        <end position="80"/>
    </location>
</feature>
<evidence type="ECO:0000313" key="4">
    <source>
        <dbReference type="EMBL" id="VDM61614.1"/>
    </source>
</evidence>
<keyword evidence="5" id="KW-1185">Reference proteome</keyword>
<dbReference type="GO" id="GO:0061133">
    <property type="term" value="F:endopeptidase activator activity"/>
    <property type="evidence" value="ECO:0007669"/>
    <property type="project" value="TreeGrafter"/>
</dbReference>
<dbReference type="SMART" id="SM00745">
    <property type="entry name" value="MIT"/>
    <property type="match status" value="1"/>
</dbReference>
<dbReference type="InterPro" id="IPR036181">
    <property type="entry name" value="MIT_dom_sf"/>
</dbReference>
<dbReference type="GO" id="GO:2000045">
    <property type="term" value="P:regulation of G1/S transition of mitotic cell cycle"/>
    <property type="evidence" value="ECO:0007669"/>
    <property type="project" value="TreeGrafter"/>
</dbReference>
<dbReference type="GO" id="GO:0005654">
    <property type="term" value="C:nucleoplasm"/>
    <property type="evidence" value="ECO:0007669"/>
    <property type="project" value="TreeGrafter"/>
</dbReference>
<dbReference type="Gene3D" id="1.20.120.180">
    <property type="entry name" value="Proteasome activator pa28, C-terminal domain"/>
    <property type="match status" value="1"/>
</dbReference>
<dbReference type="SUPFAM" id="SSF116846">
    <property type="entry name" value="MIT domain"/>
    <property type="match status" value="1"/>
</dbReference>
<dbReference type="FunFam" id="1.20.120.180:FF:000001">
    <property type="entry name" value="Proteasome activator complex subunit 3"/>
    <property type="match status" value="1"/>
</dbReference>
<sequence length="441" mass="50664">MNREDVLIEEAKNFLVEAVNYDKNGKPNDALTHYMHGIERLDKAVKLMSLEDGRRGPLYKQIAQYISRAELLKAATKIEVGFLEQRKITANSVGHGYDKIFGKCLDDGLTGVHVQDAYIISHHQILNFIQFCELVVSRAPNIRYINLLTGTEAKNNQDAFNELRDSLEKVNVLLKVEFSASIHDREIRFNNGWIVKIGRGLDYFKKPGKYVLGASDLNFRQCHETTVDIMKTYRFSYSRLPEMIPDPDLNIPVPHVIHSSSMVDQDAPVVKKRKFDEVHGECHNGIPVYGFINGSVPCNSQLADLMDQIRPLLRDAVENVNKVKMWITLLIPRIEDGNNFGVSIQEETLGEVRNVESEAASFLDQMSRYFASRAKLLTKVAKYPHVEDYRRAILDMDEKQFINVRLVVLEMRNHFSTLYDLITKNIEKIKKPRNSNMEMLY</sequence>
<evidence type="ECO:0000313" key="5">
    <source>
        <dbReference type="Proteomes" id="UP000267027"/>
    </source>
</evidence>
<accession>A0A0R3PVG8</accession>
<dbReference type="Gene3D" id="3.30.870.30">
    <property type="entry name" value="MITD, C-terminal phospholipase D-like domain"/>
    <property type="match status" value="1"/>
</dbReference>
<dbReference type="Pfam" id="PF04212">
    <property type="entry name" value="MIT"/>
    <property type="match status" value="1"/>
</dbReference>
<dbReference type="InterPro" id="IPR009077">
    <property type="entry name" value="Proteasome_activ_PA28"/>
</dbReference>